<gene>
    <name evidence="3" type="ORF">GGQ63_003742</name>
</gene>
<evidence type="ECO:0000313" key="4">
    <source>
        <dbReference type="Proteomes" id="UP000523821"/>
    </source>
</evidence>
<feature type="region of interest" description="Disordered" evidence="1">
    <location>
        <begin position="173"/>
        <end position="193"/>
    </location>
</feature>
<reference evidence="3 4" key="1">
    <citation type="submission" date="2020-08" db="EMBL/GenBank/DDBJ databases">
        <title>Genomic Encyclopedia of Type Strains, Phase IV (KMG-IV): sequencing the most valuable type-strain genomes for metagenomic binning, comparative biology and taxonomic classification.</title>
        <authorList>
            <person name="Goeker M."/>
        </authorList>
    </citation>
    <scope>NUCLEOTIDE SEQUENCE [LARGE SCALE GENOMIC DNA]</scope>
    <source>
        <strain evidence="3 4">DSM 16268</strain>
    </source>
</reference>
<feature type="chain" id="PRO_5031345314" evidence="2">
    <location>
        <begin position="27"/>
        <end position="193"/>
    </location>
</feature>
<sequence length="193" mass="20203">MRIAPKLGAAGLALLAIAGAAAPSAAMPVIGYCHGYGCTIRTPLRFSAGDLARLKTLLAAGRKDAAAERGAIAKAVMWYETKAGREVGTAGDLPKAAFGSLGRPGQLDCVDEATNTTSLLQLIAEEGLLKFHTVGRTKGRGYLIDGRYPHNTATITEAATGVRWAIDSWPRANGERPDVMPLDQWSKEGGLSG</sequence>
<keyword evidence="2" id="KW-0732">Signal</keyword>
<dbReference type="Proteomes" id="UP000523821">
    <property type="component" value="Unassembled WGS sequence"/>
</dbReference>
<evidence type="ECO:0000313" key="3">
    <source>
        <dbReference type="EMBL" id="MBB5754654.1"/>
    </source>
</evidence>
<proteinExistence type="predicted"/>
<keyword evidence="4" id="KW-1185">Reference proteome</keyword>
<comment type="caution">
    <text evidence="3">The sequence shown here is derived from an EMBL/GenBank/DDBJ whole genome shotgun (WGS) entry which is preliminary data.</text>
</comment>
<accession>A0A7W9FPU0</accession>
<protein>
    <submittedName>
        <fullName evidence="3">Uncharacterized protein</fullName>
    </submittedName>
</protein>
<evidence type="ECO:0000256" key="1">
    <source>
        <dbReference type="SAM" id="MobiDB-lite"/>
    </source>
</evidence>
<dbReference type="RefSeq" id="WP_183858092.1">
    <property type="nucleotide sequence ID" value="NZ_JACHOO010000009.1"/>
</dbReference>
<dbReference type="EMBL" id="JACHOO010000009">
    <property type="protein sequence ID" value="MBB5754654.1"/>
    <property type="molecule type" value="Genomic_DNA"/>
</dbReference>
<organism evidence="3 4">
    <name type="scientific">Prosthecomicrobium pneumaticum</name>
    <dbReference type="NCBI Taxonomy" id="81895"/>
    <lineage>
        <taxon>Bacteria</taxon>
        <taxon>Pseudomonadati</taxon>
        <taxon>Pseudomonadota</taxon>
        <taxon>Alphaproteobacteria</taxon>
        <taxon>Hyphomicrobiales</taxon>
        <taxon>Kaistiaceae</taxon>
        <taxon>Prosthecomicrobium</taxon>
    </lineage>
</organism>
<dbReference type="AlphaFoldDB" id="A0A7W9FPU0"/>
<evidence type="ECO:0000256" key="2">
    <source>
        <dbReference type="SAM" id="SignalP"/>
    </source>
</evidence>
<feature type="signal peptide" evidence="2">
    <location>
        <begin position="1"/>
        <end position="26"/>
    </location>
</feature>
<name>A0A7W9FPU0_9HYPH</name>